<evidence type="ECO:0008006" key="3">
    <source>
        <dbReference type="Google" id="ProtNLM"/>
    </source>
</evidence>
<keyword evidence="2" id="KW-1185">Reference proteome</keyword>
<gene>
    <name evidence="1" type="ORF">BJX66DRAFT_299531</name>
</gene>
<reference evidence="1 2" key="1">
    <citation type="submission" date="2024-07" db="EMBL/GenBank/DDBJ databases">
        <title>Section-level genome sequencing and comparative genomics of Aspergillus sections Usti and Cavernicolus.</title>
        <authorList>
            <consortium name="Lawrence Berkeley National Laboratory"/>
            <person name="Nybo J.L."/>
            <person name="Vesth T.C."/>
            <person name="Theobald S."/>
            <person name="Frisvad J.C."/>
            <person name="Larsen T.O."/>
            <person name="Kjaerboelling I."/>
            <person name="Rothschild-Mancinelli K."/>
            <person name="Lyhne E.K."/>
            <person name="Kogle M.E."/>
            <person name="Barry K."/>
            <person name="Clum A."/>
            <person name="Na H."/>
            <person name="Ledsgaard L."/>
            <person name="Lin J."/>
            <person name="Lipzen A."/>
            <person name="Kuo A."/>
            <person name="Riley R."/>
            <person name="Mondo S."/>
            <person name="Labutti K."/>
            <person name="Haridas S."/>
            <person name="Pangalinan J."/>
            <person name="Salamov A.A."/>
            <person name="Simmons B.A."/>
            <person name="Magnuson J.K."/>
            <person name="Chen J."/>
            <person name="Drula E."/>
            <person name="Henrissat B."/>
            <person name="Wiebenga A."/>
            <person name="Lubbers R.J."/>
            <person name="Gomes A.C."/>
            <person name="Makela M.R."/>
            <person name="Stajich J."/>
            <person name="Grigoriev I.V."/>
            <person name="Mortensen U.H."/>
            <person name="De Vries R.P."/>
            <person name="Baker S.E."/>
            <person name="Andersen M.R."/>
        </authorList>
    </citation>
    <scope>NUCLEOTIDE SEQUENCE [LARGE SCALE GENOMIC DNA]</scope>
    <source>
        <strain evidence="1 2">CBS 209.92</strain>
    </source>
</reference>
<organism evidence="1 2">
    <name type="scientific">Aspergillus keveii</name>
    <dbReference type="NCBI Taxonomy" id="714993"/>
    <lineage>
        <taxon>Eukaryota</taxon>
        <taxon>Fungi</taxon>
        <taxon>Dikarya</taxon>
        <taxon>Ascomycota</taxon>
        <taxon>Pezizomycotina</taxon>
        <taxon>Eurotiomycetes</taxon>
        <taxon>Eurotiomycetidae</taxon>
        <taxon>Eurotiales</taxon>
        <taxon>Aspergillaceae</taxon>
        <taxon>Aspergillus</taxon>
        <taxon>Aspergillus subgen. Nidulantes</taxon>
    </lineage>
</organism>
<sequence>MRKGTRARWCESAKMLVFKRTSRVSAWTAFETRRMSRWSLAWTMVVSPSSIAAHSLFSAKAHAGIACLHPFFCPFVFIPEAVEVEIVSSTASPAQICPMAYMERVGCAGGLHLQMEYFQPRPLSDRSSWGRGCSGLSLLRRTWMVR</sequence>
<accession>A0ABR4GDJ5</accession>
<name>A0ABR4GDJ5_9EURO</name>
<dbReference type="Proteomes" id="UP001610563">
    <property type="component" value="Unassembled WGS sequence"/>
</dbReference>
<dbReference type="EMBL" id="JBFTWV010000025">
    <property type="protein sequence ID" value="KAL2796635.1"/>
    <property type="molecule type" value="Genomic_DNA"/>
</dbReference>
<evidence type="ECO:0000313" key="1">
    <source>
        <dbReference type="EMBL" id="KAL2796635.1"/>
    </source>
</evidence>
<comment type="caution">
    <text evidence="1">The sequence shown here is derived from an EMBL/GenBank/DDBJ whole genome shotgun (WGS) entry which is preliminary data.</text>
</comment>
<evidence type="ECO:0000313" key="2">
    <source>
        <dbReference type="Proteomes" id="UP001610563"/>
    </source>
</evidence>
<protein>
    <recommendedName>
        <fullName evidence="3">Secreted protein</fullName>
    </recommendedName>
</protein>
<proteinExistence type="predicted"/>